<proteinExistence type="predicted"/>
<organism evidence="1 2">
    <name type="scientific">Rothia aeria</name>
    <dbReference type="NCBI Taxonomy" id="172042"/>
    <lineage>
        <taxon>Bacteria</taxon>
        <taxon>Bacillati</taxon>
        <taxon>Actinomycetota</taxon>
        <taxon>Actinomycetes</taxon>
        <taxon>Micrococcales</taxon>
        <taxon>Micrococcaceae</taxon>
        <taxon>Rothia</taxon>
    </lineage>
</organism>
<evidence type="ECO:0000313" key="2">
    <source>
        <dbReference type="Proteomes" id="UP000282386"/>
    </source>
</evidence>
<reference evidence="1 2" key="1">
    <citation type="submission" date="2018-12" db="EMBL/GenBank/DDBJ databases">
        <authorList>
            <consortium name="Pathogen Informatics"/>
        </authorList>
    </citation>
    <scope>NUCLEOTIDE SEQUENCE [LARGE SCALE GENOMIC DNA]</scope>
    <source>
        <strain evidence="1 2">NCTC10207</strain>
    </source>
</reference>
<dbReference type="Proteomes" id="UP000282386">
    <property type="component" value="Chromosome"/>
</dbReference>
<gene>
    <name evidence="1" type="ORF">NCTC10207_02399</name>
</gene>
<accession>A0A7Z9A696</accession>
<dbReference type="AlphaFoldDB" id="A0A7Z9A696"/>
<protein>
    <submittedName>
        <fullName evidence="1">Uncharacterized protein</fullName>
    </submittedName>
</protein>
<sequence length="88" mass="9858">MVLTYRAVRLVYPTAVSAAGTHNPGVVRTGALLSTFPKKIAARALRKVLKENWRDRHGLANFFSDIAVQHSRYNETHTFTSQSSRTNT</sequence>
<evidence type="ECO:0000313" key="1">
    <source>
        <dbReference type="EMBL" id="VEI25065.1"/>
    </source>
</evidence>
<name>A0A7Z9A696_9MICC</name>
<dbReference type="EMBL" id="LR134479">
    <property type="protein sequence ID" value="VEI25065.1"/>
    <property type="molecule type" value="Genomic_DNA"/>
</dbReference>